<dbReference type="GO" id="GO:0035556">
    <property type="term" value="P:intracellular signal transduction"/>
    <property type="evidence" value="ECO:0007669"/>
    <property type="project" value="InterPro"/>
</dbReference>
<feature type="non-terminal residue" evidence="3">
    <location>
        <position position="271"/>
    </location>
</feature>
<evidence type="ECO:0000256" key="1">
    <source>
        <dbReference type="SAM" id="MobiDB-lite"/>
    </source>
</evidence>
<feature type="region of interest" description="Disordered" evidence="1">
    <location>
        <begin position="16"/>
        <end position="117"/>
    </location>
</feature>
<dbReference type="Gene3D" id="3.30.70.1230">
    <property type="entry name" value="Nucleotide cyclase"/>
    <property type="match status" value="1"/>
</dbReference>
<organism evidence="3 4">
    <name type="scientific">Bodo saltans</name>
    <name type="common">Flagellated protozoan</name>
    <dbReference type="NCBI Taxonomy" id="75058"/>
    <lineage>
        <taxon>Eukaryota</taxon>
        <taxon>Discoba</taxon>
        <taxon>Euglenozoa</taxon>
        <taxon>Kinetoplastea</taxon>
        <taxon>Metakinetoplastina</taxon>
        <taxon>Eubodonida</taxon>
        <taxon>Bodonidae</taxon>
        <taxon>Bodo</taxon>
    </lineage>
</organism>
<keyword evidence="4" id="KW-1185">Reference proteome</keyword>
<dbReference type="PROSITE" id="PS50125">
    <property type="entry name" value="GUANYLATE_CYCLASE_2"/>
    <property type="match status" value="1"/>
</dbReference>
<feature type="domain" description="Guanylate cyclase" evidence="2">
    <location>
        <begin position="133"/>
        <end position="259"/>
    </location>
</feature>
<dbReference type="Proteomes" id="UP000051952">
    <property type="component" value="Unassembled WGS sequence"/>
</dbReference>
<accession>A0A0S4KJD2</accession>
<protein>
    <submittedName>
        <fullName evidence="3">Adenylate cyclase, putative</fullName>
    </submittedName>
</protein>
<dbReference type="SUPFAM" id="SSF55073">
    <property type="entry name" value="Nucleotide cyclase"/>
    <property type="match status" value="1"/>
</dbReference>
<dbReference type="AlphaFoldDB" id="A0A0S4KJD2"/>
<dbReference type="CDD" id="cd07302">
    <property type="entry name" value="CHD"/>
    <property type="match status" value="1"/>
</dbReference>
<evidence type="ECO:0000259" key="2">
    <source>
        <dbReference type="PROSITE" id="PS50125"/>
    </source>
</evidence>
<dbReference type="EMBL" id="CYKH01001239">
    <property type="protein sequence ID" value="CUI14498.1"/>
    <property type="molecule type" value="Genomic_DNA"/>
</dbReference>
<gene>
    <name evidence="3" type="ORF">BSAL_91595</name>
</gene>
<evidence type="ECO:0000313" key="4">
    <source>
        <dbReference type="Proteomes" id="UP000051952"/>
    </source>
</evidence>
<reference evidence="4" key="1">
    <citation type="submission" date="2015-09" db="EMBL/GenBank/DDBJ databases">
        <authorList>
            <consortium name="Pathogen Informatics"/>
        </authorList>
    </citation>
    <scope>NUCLEOTIDE SEQUENCE [LARGE SCALE GENOMIC DNA]</scope>
    <source>
        <strain evidence="4">Lake Konstanz</strain>
    </source>
</reference>
<name>A0A0S4KJD2_BODSA</name>
<evidence type="ECO:0000313" key="3">
    <source>
        <dbReference type="EMBL" id="CUI14498.1"/>
    </source>
</evidence>
<feature type="compositionally biased region" description="Basic and acidic residues" evidence="1">
    <location>
        <begin position="73"/>
        <end position="89"/>
    </location>
</feature>
<proteinExistence type="predicted"/>
<feature type="non-terminal residue" evidence="3">
    <location>
        <position position="1"/>
    </location>
</feature>
<dbReference type="InterPro" id="IPR029787">
    <property type="entry name" value="Nucleotide_cyclase"/>
</dbReference>
<dbReference type="GO" id="GO:0009190">
    <property type="term" value="P:cyclic nucleotide biosynthetic process"/>
    <property type="evidence" value="ECO:0007669"/>
    <property type="project" value="InterPro"/>
</dbReference>
<dbReference type="InterPro" id="IPR001054">
    <property type="entry name" value="A/G_cyclase"/>
</dbReference>
<sequence>NARLLQTRAFLPQSIFEKSQKDGGSPLILPPSQAALRRDGGATDVVPRASASEDVGFSNTEDEEGANPLVNKPSDDNKLEDGQQDHEGRSGGAATGVSFATSVVDHKSGSTSGMYPRPRRLNLSSSLASRRVTVAYGNMVGSSSLFPDRGAQVAQKILGDVLSIIETAVTAQRGVIDLYHGDRVMVSFNASTVLTSSGPRAARAILQIEKAIEDLASPSMPAVRWGVSTGNAVVGNFGTNRTRRFCVCGPVVNQAFALMLHCRAEGVLNLV</sequence>
<dbReference type="VEuPathDB" id="TriTrypDB:BSAL_91595"/>